<feature type="domain" description="Carbamoyl-phosphate synthase small subunit N-terminal" evidence="12">
    <location>
        <begin position="8"/>
        <end position="138"/>
    </location>
</feature>
<sequence length="389" mass="42216">MSDPSDRPTACLVTADGDVFYGRGFGATGEVVAELVFNTAMTGYQEIMTDPSYAGQVVTFTFPHIGNTGITAEDDQATDPVAAGIVVRWDPTQASNWRAAGELDDWMRRRGRIGIGGLDTRRLTRAIRQQGAPHGVLAHNADGEFDIEDMLRRARGWPGLVGLDLAREVSCRQSYRWDERLWQWGEGFAAADPEADRPLKVVAVDYGAKRDILRSLAQTGAEIVVLPATATAAEVLSHNPEGVFLSNGPGDPEATGEYAVPMIRELLDQPDLPLFGICLGHQMLALAVGARTIKMSHGHHGANHPVRRNADGRVEITSMNHGFAVDAQSLPDGVVETHVSLFDGSNCGIELSGRPVFSVQYHPEASPGPQDSAYLFDRFATEMRTRRAD</sequence>
<dbReference type="SUPFAM" id="SSF52021">
    <property type="entry name" value="Carbamoyl phosphate synthetase, small subunit N-terminal domain"/>
    <property type="match status" value="1"/>
</dbReference>
<dbReference type="KEGG" id="pars:DRW48_01820"/>
<feature type="active site" evidence="11">
    <location>
        <position position="364"/>
    </location>
</feature>
<dbReference type="EMBL" id="CP030918">
    <property type="protein sequence ID" value="AXC48599.1"/>
    <property type="molecule type" value="Genomic_DNA"/>
</dbReference>
<dbReference type="PROSITE" id="PS51273">
    <property type="entry name" value="GATASE_TYPE_1"/>
    <property type="match status" value="1"/>
</dbReference>
<dbReference type="Pfam" id="PF00988">
    <property type="entry name" value="CPSase_sm_chain"/>
    <property type="match status" value="1"/>
</dbReference>
<accession>A0A344PGU4</accession>
<evidence type="ECO:0000256" key="8">
    <source>
        <dbReference type="ARBA" id="ARBA00022975"/>
    </source>
</evidence>
<dbReference type="PRINTS" id="PR00099">
    <property type="entry name" value="CPSGATASE"/>
</dbReference>
<organism evidence="13 14">
    <name type="scientific">Paracoccus suum</name>
    <dbReference type="NCBI Taxonomy" id="2259340"/>
    <lineage>
        <taxon>Bacteria</taxon>
        <taxon>Pseudomonadati</taxon>
        <taxon>Pseudomonadota</taxon>
        <taxon>Alphaproteobacteria</taxon>
        <taxon>Rhodobacterales</taxon>
        <taxon>Paracoccaceae</taxon>
        <taxon>Paracoccus</taxon>
    </lineage>
</organism>
<keyword evidence="4 11" id="KW-0436">Ligase</keyword>
<feature type="binding site" evidence="11">
    <location>
        <position position="320"/>
    </location>
    <ligand>
        <name>L-glutamine</name>
        <dbReference type="ChEBI" id="CHEBI:58359"/>
    </ligand>
</feature>
<keyword evidence="11" id="KW-0028">Amino-acid biosynthesis</keyword>
<dbReference type="InterPro" id="IPR029062">
    <property type="entry name" value="Class_I_gatase-like"/>
</dbReference>
<name>A0A344PGU4_9RHOB</name>
<dbReference type="Pfam" id="PF00117">
    <property type="entry name" value="GATase"/>
    <property type="match status" value="1"/>
</dbReference>
<feature type="binding site" evidence="11">
    <location>
        <position position="322"/>
    </location>
    <ligand>
        <name>L-glutamine</name>
        <dbReference type="ChEBI" id="CHEBI:58359"/>
    </ligand>
</feature>
<dbReference type="RefSeq" id="WP_114074918.1">
    <property type="nucleotide sequence ID" value="NZ_CP030918.1"/>
</dbReference>
<feature type="binding site" evidence="11">
    <location>
        <position position="248"/>
    </location>
    <ligand>
        <name>L-glutamine</name>
        <dbReference type="ChEBI" id="CHEBI:58359"/>
    </ligand>
</feature>
<dbReference type="EC" id="6.3.5.5" evidence="11"/>
<evidence type="ECO:0000256" key="3">
    <source>
        <dbReference type="ARBA" id="ARBA00007800"/>
    </source>
</evidence>
<evidence type="ECO:0000259" key="12">
    <source>
        <dbReference type="SMART" id="SM01097"/>
    </source>
</evidence>
<feature type="active site" description="Nucleophile" evidence="11">
    <location>
        <position position="278"/>
    </location>
</feature>
<evidence type="ECO:0000256" key="7">
    <source>
        <dbReference type="ARBA" id="ARBA00022962"/>
    </source>
</evidence>
<comment type="subunit">
    <text evidence="11">Composed of two chains; the small (or glutamine) chain promotes the hydrolysis of glutamine to ammonia, which is used by the large (or ammonia) chain to synthesize carbamoyl phosphate. Tetramer of heterodimers (alpha,beta)4.</text>
</comment>
<feature type="binding site" evidence="11">
    <location>
        <position position="282"/>
    </location>
    <ligand>
        <name>L-glutamine</name>
        <dbReference type="ChEBI" id="CHEBI:58359"/>
    </ligand>
</feature>
<dbReference type="GO" id="GO:0006526">
    <property type="term" value="P:L-arginine biosynthetic process"/>
    <property type="evidence" value="ECO:0007669"/>
    <property type="project" value="UniProtKB-UniRule"/>
</dbReference>
<gene>
    <name evidence="11" type="primary">carA</name>
    <name evidence="13" type="ORF">DRW48_01820</name>
</gene>
<dbReference type="GO" id="GO:0004359">
    <property type="term" value="F:glutaminase activity"/>
    <property type="evidence" value="ECO:0007669"/>
    <property type="project" value="RHEA"/>
</dbReference>
<evidence type="ECO:0000256" key="9">
    <source>
        <dbReference type="ARBA" id="ARBA00048816"/>
    </source>
</evidence>
<dbReference type="OrthoDB" id="9804328at2"/>
<feature type="binding site" evidence="11">
    <location>
        <position position="52"/>
    </location>
    <ligand>
        <name>L-glutamine</name>
        <dbReference type="ChEBI" id="CHEBI:58359"/>
    </ligand>
</feature>
<dbReference type="Gene3D" id="3.40.50.880">
    <property type="match status" value="1"/>
</dbReference>
<evidence type="ECO:0000313" key="14">
    <source>
        <dbReference type="Proteomes" id="UP000252023"/>
    </source>
</evidence>
<dbReference type="UniPathway" id="UPA00070">
    <property type="reaction ID" value="UER00115"/>
</dbReference>
<evidence type="ECO:0000256" key="4">
    <source>
        <dbReference type="ARBA" id="ARBA00022598"/>
    </source>
</evidence>
<comment type="pathway">
    <text evidence="2 11">Amino-acid biosynthesis; L-arginine biosynthesis; carbamoyl phosphate from bicarbonate: step 1/1.</text>
</comment>
<dbReference type="CDD" id="cd01744">
    <property type="entry name" value="GATase1_CPSase"/>
    <property type="match status" value="1"/>
</dbReference>
<dbReference type="InterPro" id="IPR035686">
    <property type="entry name" value="CPSase_GATase1"/>
</dbReference>
<dbReference type="Gene3D" id="3.50.30.20">
    <property type="entry name" value="Carbamoyl-phosphate synthase small subunit, N-terminal domain"/>
    <property type="match status" value="1"/>
</dbReference>
<keyword evidence="14" id="KW-1185">Reference proteome</keyword>
<keyword evidence="8 11" id="KW-0665">Pyrimidine biosynthesis</keyword>
<dbReference type="GO" id="GO:0006541">
    <property type="term" value="P:glutamine metabolic process"/>
    <property type="evidence" value="ECO:0007669"/>
    <property type="project" value="InterPro"/>
</dbReference>
<keyword evidence="11" id="KW-0055">Arginine biosynthesis</keyword>
<keyword evidence="6 11" id="KW-0067">ATP-binding</keyword>
<keyword evidence="7 11" id="KW-0315">Glutamine amidotransferase</keyword>
<dbReference type="PRINTS" id="PR00096">
    <property type="entry name" value="GATASE"/>
</dbReference>
<dbReference type="NCBIfam" id="NF009475">
    <property type="entry name" value="PRK12838.1"/>
    <property type="match status" value="1"/>
</dbReference>
<dbReference type="InterPro" id="IPR002474">
    <property type="entry name" value="CarbamoylP_synth_ssu_N"/>
</dbReference>
<comment type="catalytic activity">
    <reaction evidence="9 11">
        <text>hydrogencarbonate + L-glutamine + 2 ATP + H2O = carbamoyl phosphate + L-glutamate + 2 ADP + phosphate + 2 H(+)</text>
        <dbReference type="Rhea" id="RHEA:18633"/>
        <dbReference type="ChEBI" id="CHEBI:15377"/>
        <dbReference type="ChEBI" id="CHEBI:15378"/>
        <dbReference type="ChEBI" id="CHEBI:17544"/>
        <dbReference type="ChEBI" id="CHEBI:29985"/>
        <dbReference type="ChEBI" id="CHEBI:30616"/>
        <dbReference type="ChEBI" id="CHEBI:43474"/>
        <dbReference type="ChEBI" id="CHEBI:58228"/>
        <dbReference type="ChEBI" id="CHEBI:58359"/>
        <dbReference type="ChEBI" id="CHEBI:456216"/>
        <dbReference type="EC" id="6.3.5.5"/>
    </reaction>
</comment>
<feature type="binding site" evidence="11">
    <location>
        <position position="279"/>
    </location>
    <ligand>
        <name>L-glutamine</name>
        <dbReference type="ChEBI" id="CHEBI:58359"/>
    </ligand>
</feature>
<feature type="binding site" evidence="11">
    <location>
        <position position="323"/>
    </location>
    <ligand>
        <name>L-glutamine</name>
        <dbReference type="ChEBI" id="CHEBI:58359"/>
    </ligand>
</feature>
<feature type="region of interest" description="CPSase" evidence="11">
    <location>
        <begin position="1"/>
        <end position="199"/>
    </location>
</feature>
<dbReference type="PANTHER" id="PTHR43418">
    <property type="entry name" value="MULTIFUNCTIONAL TRYPTOPHAN BIOSYNTHESIS PROTEIN-RELATED"/>
    <property type="match status" value="1"/>
</dbReference>
<dbReference type="InterPro" id="IPR050472">
    <property type="entry name" value="Anth_synth/Amidotransfase"/>
</dbReference>
<evidence type="ECO:0000256" key="11">
    <source>
        <dbReference type="HAMAP-Rule" id="MF_01209"/>
    </source>
</evidence>
<comment type="similarity">
    <text evidence="3 11">Belongs to the CarA family.</text>
</comment>
<dbReference type="PRINTS" id="PR00097">
    <property type="entry name" value="ANTSNTHASEII"/>
</dbReference>
<dbReference type="HAMAP" id="MF_01209">
    <property type="entry name" value="CPSase_S_chain"/>
    <property type="match status" value="1"/>
</dbReference>
<dbReference type="Proteomes" id="UP000252023">
    <property type="component" value="Chromosome"/>
</dbReference>
<evidence type="ECO:0000256" key="5">
    <source>
        <dbReference type="ARBA" id="ARBA00022741"/>
    </source>
</evidence>
<dbReference type="InterPro" id="IPR006274">
    <property type="entry name" value="CarbamoylP_synth_ssu"/>
</dbReference>
<feature type="binding site" evidence="11">
    <location>
        <position position="250"/>
    </location>
    <ligand>
        <name>L-glutamine</name>
        <dbReference type="ChEBI" id="CHEBI:58359"/>
    </ligand>
</feature>
<feature type="active site" evidence="11">
    <location>
        <position position="362"/>
    </location>
</feature>
<dbReference type="FunFam" id="3.50.30.20:FF:000001">
    <property type="entry name" value="Carbamoyl-phosphate synthase small chain"/>
    <property type="match status" value="1"/>
</dbReference>
<evidence type="ECO:0000256" key="10">
    <source>
        <dbReference type="ARBA" id="ARBA00049285"/>
    </source>
</evidence>
<dbReference type="SUPFAM" id="SSF52317">
    <property type="entry name" value="Class I glutamine amidotransferase-like"/>
    <property type="match status" value="1"/>
</dbReference>
<dbReference type="GO" id="GO:0006207">
    <property type="term" value="P:'de novo' pyrimidine nucleobase biosynthetic process"/>
    <property type="evidence" value="ECO:0007669"/>
    <property type="project" value="InterPro"/>
</dbReference>
<reference evidence="14" key="1">
    <citation type="submission" date="2018-07" db="EMBL/GenBank/DDBJ databases">
        <title>Genome sequencing of Paracoccus sp. SC2-6.</title>
        <authorList>
            <person name="Heo J."/>
            <person name="Kim S.-J."/>
            <person name="Kwon S.-W."/>
        </authorList>
    </citation>
    <scope>NUCLEOTIDE SEQUENCE [LARGE SCALE GENOMIC DNA]</scope>
    <source>
        <strain evidence="14">SC2-6</strain>
    </source>
</reference>
<evidence type="ECO:0000256" key="1">
    <source>
        <dbReference type="ARBA" id="ARBA00004812"/>
    </source>
</evidence>
<dbReference type="AlphaFoldDB" id="A0A344PGU4"/>
<comment type="function">
    <text evidence="11">Small subunit of the glutamine-dependent carbamoyl phosphate synthetase (CPSase). CPSase catalyzes the formation of carbamoyl phosphate from the ammonia moiety of glutamine, carbonate, and phosphate donated by ATP, constituting the first step of 2 biosynthetic pathways, one leading to arginine and/or urea and the other to pyrimidine nucleotides. The small subunit (glutamine amidotransferase) binds and cleaves glutamine to supply the large subunit with the substrate ammonia.</text>
</comment>
<protein>
    <recommendedName>
        <fullName evidence="11">Carbamoyl phosphate synthase small chain</fullName>
        <ecNumber evidence="11">6.3.5.5</ecNumber>
    </recommendedName>
    <alternativeName>
        <fullName evidence="11">Carbamoyl phosphate synthetase glutamine chain</fullName>
    </alternativeName>
</protein>
<dbReference type="GO" id="GO:0004088">
    <property type="term" value="F:carbamoyl-phosphate synthase (glutamine-hydrolyzing) activity"/>
    <property type="evidence" value="ECO:0007669"/>
    <property type="project" value="UniProtKB-UniRule"/>
</dbReference>
<keyword evidence="5 11" id="KW-0547">Nucleotide-binding</keyword>
<dbReference type="PANTHER" id="PTHR43418:SF7">
    <property type="entry name" value="CARBAMOYL-PHOSPHATE SYNTHASE SMALL CHAIN"/>
    <property type="match status" value="1"/>
</dbReference>
<dbReference type="InterPro" id="IPR036480">
    <property type="entry name" value="CarbP_synth_ssu_N_sf"/>
</dbReference>
<dbReference type="SMART" id="SM01097">
    <property type="entry name" value="CPSase_sm_chain"/>
    <property type="match status" value="1"/>
</dbReference>
<dbReference type="UniPathway" id="UPA00068">
    <property type="reaction ID" value="UER00171"/>
</dbReference>
<evidence type="ECO:0000313" key="13">
    <source>
        <dbReference type="EMBL" id="AXC48599.1"/>
    </source>
</evidence>
<dbReference type="InterPro" id="IPR017926">
    <property type="entry name" value="GATASE"/>
</dbReference>
<evidence type="ECO:0000256" key="6">
    <source>
        <dbReference type="ARBA" id="ARBA00022840"/>
    </source>
</evidence>
<comment type="pathway">
    <text evidence="1 11">Pyrimidine metabolism; UMP biosynthesis via de novo pathway; (S)-dihydroorotate from bicarbonate: step 1/3.</text>
</comment>
<evidence type="ECO:0000256" key="2">
    <source>
        <dbReference type="ARBA" id="ARBA00005077"/>
    </source>
</evidence>
<proteinExistence type="inferred from homology"/>
<comment type="catalytic activity">
    <reaction evidence="10 11">
        <text>L-glutamine + H2O = L-glutamate + NH4(+)</text>
        <dbReference type="Rhea" id="RHEA:15889"/>
        <dbReference type="ChEBI" id="CHEBI:15377"/>
        <dbReference type="ChEBI" id="CHEBI:28938"/>
        <dbReference type="ChEBI" id="CHEBI:29985"/>
        <dbReference type="ChEBI" id="CHEBI:58359"/>
    </reaction>
</comment>
<dbReference type="GO" id="GO:0044205">
    <property type="term" value="P:'de novo' UMP biosynthetic process"/>
    <property type="evidence" value="ECO:0007669"/>
    <property type="project" value="UniProtKB-UniRule"/>
</dbReference>
<dbReference type="NCBIfam" id="TIGR01368">
    <property type="entry name" value="CPSaseIIsmall"/>
    <property type="match status" value="1"/>
</dbReference>
<dbReference type="GO" id="GO:0005524">
    <property type="term" value="F:ATP binding"/>
    <property type="evidence" value="ECO:0007669"/>
    <property type="project" value="UniProtKB-UniRule"/>
</dbReference>